<evidence type="ECO:0000313" key="5">
    <source>
        <dbReference type="EMBL" id="GMH31096.1"/>
    </source>
</evidence>
<proteinExistence type="inferred from homology"/>
<evidence type="ECO:0000256" key="1">
    <source>
        <dbReference type="ARBA" id="ARBA00004240"/>
    </source>
</evidence>
<dbReference type="Proteomes" id="UP001279734">
    <property type="component" value="Unassembled WGS sequence"/>
</dbReference>
<dbReference type="InterPro" id="IPR020904">
    <property type="entry name" value="Sc_DH/Rdtase_CS"/>
</dbReference>
<dbReference type="EMBL" id="BSYO01000039">
    <property type="protein sequence ID" value="GMH31096.1"/>
    <property type="molecule type" value="Genomic_DNA"/>
</dbReference>
<dbReference type="PROSITE" id="PS00061">
    <property type="entry name" value="ADH_SHORT"/>
    <property type="match status" value="1"/>
</dbReference>
<dbReference type="GO" id="GO:0045703">
    <property type="term" value="F:ketoreductase activity"/>
    <property type="evidence" value="ECO:0007669"/>
    <property type="project" value="TreeGrafter"/>
</dbReference>
<reference evidence="5" key="1">
    <citation type="submission" date="2023-05" db="EMBL/GenBank/DDBJ databases">
        <title>Nepenthes gracilis genome sequencing.</title>
        <authorList>
            <person name="Fukushima K."/>
        </authorList>
    </citation>
    <scope>NUCLEOTIDE SEQUENCE</scope>
    <source>
        <strain evidence="5">SING2019-196</strain>
    </source>
</reference>
<dbReference type="FunFam" id="3.40.50.720:FF:000137">
    <property type="entry name" value="Hydroxysteroid (17-beta) dehydrogenase 3"/>
    <property type="match status" value="1"/>
</dbReference>
<evidence type="ECO:0000256" key="3">
    <source>
        <dbReference type="ARBA" id="ARBA00023002"/>
    </source>
</evidence>
<gene>
    <name evidence="5" type="ORF">Nepgr_032939</name>
</gene>
<comment type="similarity">
    <text evidence="4">Belongs to the short-chain dehydrogenases/reductases (SDR) family.</text>
</comment>
<comment type="caution">
    <text evidence="5">The sequence shown here is derived from an EMBL/GenBank/DDBJ whole genome shotgun (WGS) entry which is preliminary data.</text>
</comment>
<keyword evidence="3" id="KW-0560">Oxidoreductase</keyword>
<dbReference type="PRINTS" id="PR00081">
    <property type="entry name" value="GDHRDH"/>
</dbReference>
<dbReference type="Gene3D" id="3.40.50.720">
    <property type="entry name" value="NAD(P)-binding Rossmann-like Domain"/>
    <property type="match status" value="1"/>
</dbReference>
<dbReference type="PANTHER" id="PTHR43899">
    <property type="entry name" value="RH59310P"/>
    <property type="match status" value="1"/>
</dbReference>
<comment type="subcellular location">
    <subcellularLocation>
        <location evidence="1">Endoplasmic reticulum</location>
    </subcellularLocation>
</comment>
<name>A0AAD3Y8P0_NEPGR</name>
<accession>A0AAD3Y8P0</accession>
<keyword evidence="2" id="KW-0521">NADP</keyword>
<evidence type="ECO:0000256" key="2">
    <source>
        <dbReference type="ARBA" id="ARBA00022857"/>
    </source>
</evidence>
<dbReference type="PIRSF" id="PIRSF000126">
    <property type="entry name" value="11-beta-HSD1"/>
    <property type="match status" value="1"/>
</dbReference>
<evidence type="ECO:0000256" key="4">
    <source>
        <dbReference type="RuleBase" id="RU000363"/>
    </source>
</evidence>
<dbReference type="InterPro" id="IPR051019">
    <property type="entry name" value="VLCFA-Steroid_DH"/>
</dbReference>
<dbReference type="PRINTS" id="PR00080">
    <property type="entry name" value="SDRFAMILY"/>
</dbReference>
<dbReference type="PANTHER" id="PTHR43899:SF26">
    <property type="entry name" value="ENOYL-(ACYL CARRIER) REDUCTASE"/>
    <property type="match status" value="1"/>
</dbReference>
<protein>
    <submittedName>
        <fullName evidence="5">Uncharacterized protein</fullName>
    </submittedName>
</protein>
<organism evidence="5 6">
    <name type="scientific">Nepenthes gracilis</name>
    <name type="common">Slender pitcher plant</name>
    <dbReference type="NCBI Taxonomy" id="150966"/>
    <lineage>
        <taxon>Eukaryota</taxon>
        <taxon>Viridiplantae</taxon>
        <taxon>Streptophyta</taxon>
        <taxon>Embryophyta</taxon>
        <taxon>Tracheophyta</taxon>
        <taxon>Spermatophyta</taxon>
        <taxon>Magnoliopsida</taxon>
        <taxon>eudicotyledons</taxon>
        <taxon>Gunneridae</taxon>
        <taxon>Pentapetalae</taxon>
        <taxon>Caryophyllales</taxon>
        <taxon>Nepenthaceae</taxon>
        <taxon>Nepenthes</taxon>
    </lineage>
</organism>
<dbReference type="SUPFAM" id="SSF51735">
    <property type="entry name" value="NAD(P)-binding Rossmann-fold domains"/>
    <property type="match status" value="1"/>
</dbReference>
<sequence length="324" mass="35847">MVSSLELLLSSSSWVLLFSSLGFLFIFKHSISLLKWAFISFLRQPKDLKKYGSWALVTGSTDGIGKAFAFQLARTGLNLVLVSRNPEKLEAVSAEIRETFPETRIRTVAVDFSREVLSGVREVEAAVEGLDVGVLINNVGITYPSAMFFHETREEVWTDVVRVNLEGTTRVTRAVLAGMVERKRGAIVNIGSGAAIVVPSHPLYAIYAATKAYVDQLSRSLHVEYKSFGIDVQCQVPLYVATKMCSSQTSTEKPTMFTPTAEDYTAAAIRQVGYEPRCSPYWAHSIQWFAAKLVPVAILNAWRLSIGIHRRARSQLAAQCLVHG</sequence>
<dbReference type="Pfam" id="PF00106">
    <property type="entry name" value="adh_short"/>
    <property type="match status" value="1"/>
</dbReference>
<dbReference type="AlphaFoldDB" id="A0AAD3Y8P0"/>
<dbReference type="GO" id="GO:0005783">
    <property type="term" value="C:endoplasmic reticulum"/>
    <property type="evidence" value="ECO:0007669"/>
    <property type="project" value="UniProtKB-SubCell"/>
</dbReference>
<evidence type="ECO:0000313" key="6">
    <source>
        <dbReference type="Proteomes" id="UP001279734"/>
    </source>
</evidence>
<keyword evidence="6" id="KW-1185">Reference proteome</keyword>
<dbReference type="InterPro" id="IPR002347">
    <property type="entry name" value="SDR_fam"/>
</dbReference>
<dbReference type="InterPro" id="IPR036291">
    <property type="entry name" value="NAD(P)-bd_dom_sf"/>
</dbReference>
<dbReference type="CDD" id="cd05356">
    <property type="entry name" value="17beta-HSD1_like_SDR_c"/>
    <property type="match status" value="1"/>
</dbReference>